<dbReference type="InterPro" id="IPR015231">
    <property type="entry name" value="DUF1934"/>
</dbReference>
<dbReference type="Gene3D" id="2.40.128.20">
    <property type="match status" value="1"/>
</dbReference>
<dbReference type="RefSeq" id="WP_054721425.1">
    <property type="nucleotide sequence ID" value="NZ_AZDJ01000032.1"/>
</dbReference>
<dbReference type="SUPFAM" id="SSF50814">
    <property type="entry name" value="Lipocalins"/>
    <property type="match status" value="1"/>
</dbReference>
<reference evidence="1 2" key="1">
    <citation type="journal article" date="2015" name="Genome Announc.">
        <title>Expanding the biotechnology potential of lactobacilli through comparative genomics of 213 strains and associated genera.</title>
        <authorList>
            <person name="Sun Z."/>
            <person name="Harris H.M."/>
            <person name="McCann A."/>
            <person name="Guo C."/>
            <person name="Argimon S."/>
            <person name="Zhang W."/>
            <person name="Yang X."/>
            <person name="Jeffery I.B."/>
            <person name="Cooney J.C."/>
            <person name="Kagawa T.F."/>
            <person name="Liu W."/>
            <person name="Song Y."/>
            <person name="Salvetti E."/>
            <person name="Wrobel A."/>
            <person name="Rasinkangas P."/>
            <person name="Parkhill J."/>
            <person name="Rea M.C."/>
            <person name="O'Sullivan O."/>
            <person name="Ritari J."/>
            <person name="Douillard F.P."/>
            <person name="Paul Ross R."/>
            <person name="Yang R."/>
            <person name="Briner A.E."/>
            <person name="Felis G.E."/>
            <person name="de Vos W.M."/>
            <person name="Barrangou R."/>
            <person name="Klaenhammer T.R."/>
            <person name="Caufield P.W."/>
            <person name="Cui Y."/>
            <person name="Zhang H."/>
            <person name="O'Toole P.W."/>
        </authorList>
    </citation>
    <scope>NUCLEOTIDE SEQUENCE [LARGE SCALE GENOMIC DNA]</scope>
    <source>
        <strain evidence="1 2">JCM 17158</strain>
    </source>
</reference>
<dbReference type="STRING" id="1291734.FD02_GL000492"/>
<accession>A0A0R1JHF1</accession>
<gene>
    <name evidence="1" type="ORF">FD02_GL000492</name>
</gene>
<comment type="caution">
    <text evidence="1">The sequence shown here is derived from an EMBL/GenBank/DDBJ whole genome shotgun (WGS) entry which is preliminary data.</text>
</comment>
<evidence type="ECO:0000313" key="2">
    <source>
        <dbReference type="Proteomes" id="UP000051804"/>
    </source>
</evidence>
<keyword evidence="2" id="KW-1185">Reference proteome</keyword>
<sequence length="148" mass="16706">MDLAHGIPITLHLETYVTQDDGTEKHVFDEPGTLVQLGDTLYIRYREIDEAAGTDYPVTMKLRGDGDIQLTRGGSADDTQLKLHFANERRVLTRYRTPYGIIPVETITPRLDVRLTDSPLAGEIYVEYQLNANGAHLGDYRLRLLFTA</sequence>
<dbReference type="OrthoDB" id="2151645at2"/>
<dbReference type="InterPro" id="IPR012674">
    <property type="entry name" value="Calycin"/>
</dbReference>
<protein>
    <recommendedName>
        <fullName evidence="3">DUF1934 domain-containing protein</fullName>
    </recommendedName>
</protein>
<proteinExistence type="predicted"/>
<dbReference type="Proteomes" id="UP000051804">
    <property type="component" value="Unassembled WGS sequence"/>
</dbReference>
<dbReference type="EMBL" id="AZDJ01000032">
    <property type="protein sequence ID" value="KRK70427.1"/>
    <property type="molecule type" value="Genomic_DNA"/>
</dbReference>
<dbReference type="PATRIC" id="fig|1291734.4.peg.506"/>
<organism evidence="1 2">
    <name type="scientific">Lacticaseibacillus nasuensis JCM 17158</name>
    <dbReference type="NCBI Taxonomy" id="1291734"/>
    <lineage>
        <taxon>Bacteria</taxon>
        <taxon>Bacillati</taxon>
        <taxon>Bacillota</taxon>
        <taxon>Bacilli</taxon>
        <taxon>Lactobacillales</taxon>
        <taxon>Lactobacillaceae</taxon>
        <taxon>Lacticaseibacillus</taxon>
    </lineage>
</organism>
<evidence type="ECO:0000313" key="1">
    <source>
        <dbReference type="EMBL" id="KRK70427.1"/>
    </source>
</evidence>
<dbReference type="Pfam" id="PF09148">
    <property type="entry name" value="DUF1934"/>
    <property type="match status" value="1"/>
</dbReference>
<evidence type="ECO:0008006" key="3">
    <source>
        <dbReference type="Google" id="ProtNLM"/>
    </source>
</evidence>
<dbReference type="AlphaFoldDB" id="A0A0R1JHF1"/>
<name>A0A0R1JHF1_9LACO</name>